<dbReference type="InterPro" id="IPR036188">
    <property type="entry name" value="FAD/NAD-bd_sf"/>
</dbReference>
<evidence type="ECO:0000313" key="7">
    <source>
        <dbReference type="Proteomes" id="UP000661435"/>
    </source>
</evidence>
<dbReference type="Proteomes" id="UP000661435">
    <property type="component" value="Unassembled WGS sequence"/>
</dbReference>
<name>A0A8J6M9C5_9FIRM</name>
<evidence type="ECO:0000256" key="4">
    <source>
        <dbReference type="ARBA" id="ARBA00023004"/>
    </source>
</evidence>
<dbReference type="AlphaFoldDB" id="A0A8J6M9C5"/>
<evidence type="ECO:0000256" key="3">
    <source>
        <dbReference type="ARBA" id="ARBA00023002"/>
    </source>
</evidence>
<keyword evidence="5" id="KW-0411">Iron-sulfur</keyword>
<keyword evidence="7" id="KW-1185">Reference proteome</keyword>
<dbReference type="GO" id="GO:0051539">
    <property type="term" value="F:4 iron, 4 sulfur cluster binding"/>
    <property type="evidence" value="ECO:0007669"/>
    <property type="project" value="UniProtKB-KW"/>
</dbReference>
<accession>A0A8J6M9C5</accession>
<dbReference type="GO" id="GO:0046872">
    <property type="term" value="F:metal ion binding"/>
    <property type="evidence" value="ECO:0007669"/>
    <property type="project" value="UniProtKB-KW"/>
</dbReference>
<dbReference type="EMBL" id="JACOPP010000004">
    <property type="protein sequence ID" value="MBC5733085.1"/>
    <property type="molecule type" value="Genomic_DNA"/>
</dbReference>
<dbReference type="PANTHER" id="PTHR43498:SF1">
    <property type="entry name" value="COB--COM HETERODISULFIDE REDUCTASE IRON-SULFUR SUBUNIT A"/>
    <property type="match status" value="1"/>
</dbReference>
<dbReference type="Pfam" id="PF12831">
    <property type="entry name" value="FAD_oxidored"/>
    <property type="match status" value="1"/>
</dbReference>
<dbReference type="PRINTS" id="PR00368">
    <property type="entry name" value="FADPNR"/>
</dbReference>
<dbReference type="Gene3D" id="3.50.50.60">
    <property type="entry name" value="FAD/NAD(P)-binding domain"/>
    <property type="match status" value="1"/>
</dbReference>
<evidence type="ECO:0000313" key="6">
    <source>
        <dbReference type="EMBL" id="MBC5733085.1"/>
    </source>
</evidence>
<dbReference type="PRINTS" id="PR00411">
    <property type="entry name" value="PNDRDTASEI"/>
</dbReference>
<keyword evidence="1" id="KW-0004">4Fe-4S</keyword>
<keyword evidence="2" id="KW-0479">Metal-binding</keyword>
<dbReference type="SUPFAM" id="SSF51905">
    <property type="entry name" value="FAD/NAD(P)-binding domain"/>
    <property type="match status" value="1"/>
</dbReference>
<protein>
    <submittedName>
        <fullName evidence="6">FAD-dependent oxidoreductase</fullName>
    </submittedName>
</protein>
<organism evidence="6 7">
    <name type="scientific">Lawsonibacter hominis</name>
    <dbReference type="NCBI Taxonomy" id="2763053"/>
    <lineage>
        <taxon>Bacteria</taxon>
        <taxon>Bacillati</taxon>
        <taxon>Bacillota</taxon>
        <taxon>Clostridia</taxon>
        <taxon>Eubacteriales</taxon>
        <taxon>Oscillospiraceae</taxon>
        <taxon>Lawsonibacter</taxon>
    </lineage>
</organism>
<gene>
    <name evidence="6" type="ORF">H8S57_05010</name>
</gene>
<evidence type="ECO:0000256" key="5">
    <source>
        <dbReference type="ARBA" id="ARBA00023014"/>
    </source>
</evidence>
<comment type="caution">
    <text evidence="6">The sequence shown here is derived from an EMBL/GenBank/DDBJ whole genome shotgun (WGS) entry which is preliminary data.</text>
</comment>
<evidence type="ECO:0000256" key="1">
    <source>
        <dbReference type="ARBA" id="ARBA00022485"/>
    </source>
</evidence>
<dbReference type="InterPro" id="IPR039650">
    <property type="entry name" value="HdrA-like"/>
</dbReference>
<sequence length="500" mass="54616">MKRYYDVIVVGGGPAGIMSAMASGKLGASTLLVEKNGFLGGAATAAVLGPISPFHYKDEQVIDGLPQDFMDRMVRAKGSTGHMKTIDPYGSGDSLGFYDREKYKYVAAEMLVEFGVDILYHATLSSVQMESSRVTGITVAAKSGDLLPLHAHVVVDATGDGDVAVMAGENYVLGDAVNHKMSPSSSMFEMANVDTGRVYQYILDHPDDFEFKSDIVPMREFDERLRQKYFVGQGFKQLVRQAVEKGELSFGRDSVIVLNGIHPNTMHFNATRICGKNATDVVERSESELDGRRQIESVSEFMIQYVPGFEHAFVSVTGSEVGVRETRHIEGLYTLTGQDAYEGRKFEDSVSRGYFPIDLHNPDGATGYGNGGVWMVLKDTFDIPYRSLVPKHIDGLLLSGRCISGTSEAHGSYRTQGGIMGIGQAAGAAAAVCVRNQAQPRQQDVKEIQAALDQLGGLYRRDEARARKEKARARAITQAYIKSQNGRLITDKAILASYED</sequence>
<dbReference type="PANTHER" id="PTHR43498">
    <property type="entry name" value="FERREDOXIN:COB-COM HETERODISULFIDE REDUCTASE SUBUNIT A"/>
    <property type="match status" value="1"/>
</dbReference>
<evidence type="ECO:0000256" key="2">
    <source>
        <dbReference type="ARBA" id="ARBA00022723"/>
    </source>
</evidence>
<dbReference type="GO" id="GO:0016491">
    <property type="term" value="F:oxidoreductase activity"/>
    <property type="evidence" value="ECO:0007669"/>
    <property type="project" value="UniProtKB-KW"/>
</dbReference>
<keyword evidence="4" id="KW-0408">Iron</keyword>
<reference evidence="6" key="1">
    <citation type="submission" date="2020-08" db="EMBL/GenBank/DDBJ databases">
        <title>Genome public.</title>
        <authorList>
            <person name="Liu C."/>
            <person name="Sun Q."/>
        </authorList>
    </citation>
    <scope>NUCLEOTIDE SEQUENCE</scope>
    <source>
        <strain evidence="6">NSJ-51</strain>
    </source>
</reference>
<proteinExistence type="predicted"/>
<dbReference type="RefSeq" id="WP_186906975.1">
    <property type="nucleotide sequence ID" value="NZ_JACOPP010000004.1"/>
</dbReference>
<keyword evidence="3" id="KW-0560">Oxidoreductase</keyword>